<dbReference type="RefSeq" id="WP_114371788.1">
    <property type="nucleotide sequence ID" value="NZ_CP031092.1"/>
</dbReference>
<organism evidence="2 3">
    <name type="scientific">Salicibibacter kimchii</name>
    <dbReference type="NCBI Taxonomy" id="2099786"/>
    <lineage>
        <taxon>Bacteria</taxon>
        <taxon>Bacillati</taxon>
        <taxon>Bacillota</taxon>
        <taxon>Bacilli</taxon>
        <taxon>Bacillales</taxon>
        <taxon>Bacillaceae</taxon>
        <taxon>Salicibibacter</taxon>
    </lineage>
</organism>
<feature type="domain" description="LD-carboxypeptidase N-terminal" evidence="1">
    <location>
        <begin position="11"/>
        <end position="69"/>
    </location>
</feature>
<accession>A0A345BXK5</accession>
<dbReference type="Gene3D" id="3.40.50.10740">
    <property type="entry name" value="Class I glutamine amidotransferase-like"/>
    <property type="match status" value="1"/>
</dbReference>
<sequence length="70" mass="8128">MRINVRRGDKIGLISPSTPAPVKFPERYQRGKAYLERMGLEVIEGSCTYREQSYRSAPIHDRAEEINEFN</sequence>
<name>A0A345BXK5_9BACI</name>
<evidence type="ECO:0000313" key="2">
    <source>
        <dbReference type="EMBL" id="AXF55686.1"/>
    </source>
</evidence>
<evidence type="ECO:0000259" key="1">
    <source>
        <dbReference type="Pfam" id="PF02016"/>
    </source>
</evidence>
<dbReference type="InterPro" id="IPR029062">
    <property type="entry name" value="Class_I_gatase-like"/>
</dbReference>
<dbReference type="OrthoDB" id="9807329at2"/>
<dbReference type="KEGG" id="rue:DT065_06380"/>
<protein>
    <recommendedName>
        <fullName evidence="1">LD-carboxypeptidase N-terminal domain-containing protein</fullName>
    </recommendedName>
</protein>
<dbReference type="InterPro" id="IPR040449">
    <property type="entry name" value="Peptidase_S66_N"/>
</dbReference>
<evidence type="ECO:0000313" key="3">
    <source>
        <dbReference type="Proteomes" id="UP000252100"/>
    </source>
</evidence>
<reference evidence="2 3" key="1">
    <citation type="journal article" date="2018" name="J. Microbiol.">
        <title>Salicibibacter kimchii gen. nov., sp. nov., a moderately halophilic and alkalitolerant bacterium in the family Bacillaceae, isolated from kimchi.</title>
        <authorList>
            <person name="Jang J.Y."/>
            <person name="Oh Y.J."/>
            <person name="Lim S.K."/>
            <person name="Park H.K."/>
            <person name="Lee C."/>
            <person name="Kim J.Y."/>
            <person name="Lee M.A."/>
            <person name="Choi H.J."/>
        </authorList>
    </citation>
    <scope>NUCLEOTIDE SEQUENCE [LARGE SCALE GENOMIC DNA]</scope>
    <source>
        <strain evidence="2 3">NKC1-1</strain>
    </source>
</reference>
<dbReference type="EMBL" id="CP031092">
    <property type="protein sequence ID" value="AXF55686.1"/>
    <property type="molecule type" value="Genomic_DNA"/>
</dbReference>
<proteinExistence type="predicted"/>
<keyword evidence="3" id="KW-1185">Reference proteome</keyword>
<dbReference type="AlphaFoldDB" id="A0A345BXK5"/>
<dbReference type="Proteomes" id="UP000252100">
    <property type="component" value="Chromosome"/>
</dbReference>
<dbReference type="Pfam" id="PF02016">
    <property type="entry name" value="Peptidase_S66"/>
    <property type="match status" value="1"/>
</dbReference>
<dbReference type="InterPro" id="IPR027478">
    <property type="entry name" value="LdcA_N"/>
</dbReference>
<gene>
    <name evidence="2" type="ORF">DT065_06380</name>
</gene>
<dbReference type="SUPFAM" id="SSF52317">
    <property type="entry name" value="Class I glutamine amidotransferase-like"/>
    <property type="match status" value="1"/>
</dbReference>